<dbReference type="EMBL" id="JBAHYK010003642">
    <property type="protein sequence ID" value="KAL0563338.1"/>
    <property type="molecule type" value="Genomic_DNA"/>
</dbReference>
<protein>
    <recommendedName>
        <fullName evidence="1">DUF6593 domain-containing protein</fullName>
    </recommendedName>
</protein>
<feature type="domain" description="DUF6593" evidence="1">
    <location>
        <begin position="8"/>
        <end position="142"/>
    </location>
</feature>
<accession>A0ABR3EKD9</accession>
<comment type="caution">
    <text evidence="2">The sequence shown here is derived from an EMBL/GenBank/DDBJ whole genome shotgun (WGS) entry which is preliminary data.</text>
</comment>
<name>A0ABR3EKD9_9AGAR</name>
<evidence type="ECO:0000313" key="3">
    <source>
        <dbReference type="Proteomes" id="UP001465976"/>
    </source>
</evidence>
<reference evidence="2 3" key="1">
    <citation type="submission" date="2024-02" db="EMBL/GenBank/DDBJ databases">
        <title>A draft genome for the cacao thread blight pathogen Marasmius crinis-equi.</title>
        <authorList>
            <person name="Cohen S.P."/>
            <person name="Baruah I.K."/>
            <person name="Amoako-Attah I."/>
            <person name="Bukari Y."/>
            <person name="Meinhardt L.W."/>
            <person name="Bailey B.A."/>
        </authorList>
    </citation>
    <scope>NUCLEOTIDE SEQUENCE [LARGE SCALE GENOMIC DNA]</scope>
    <source>
        <strain evidence="2 3">GH-76</strain>
    </source>
</reference>
<gene>
    <name evidence="2" type="ORF">V5O48_018732</name>
</gene>
<dbReference type="Pfam" id="PF20236">
    <property type="entry name" value="DUF6593"/>
    <property type="match status" value="1"/>
</dbReference>
<evidence type="ECO:0000259" key="1">
    <source>
        <dbReference type="Pfam" id="PF20236"/>
    </source>
</evidence>
<dbReference type="Proteomes" id="UP001465976">
    <property type="component" value="Unassembled WGS sequence"/>
</dbReference>
<keyword evidence="3" id="KW-1185">Reference proteome</keyword>
<dbReference type="InterPro" id="IPR046528">
    <property type="entry name" value="DUF6593"/>
</dbReference>
<feature type="non-terminal residue" evidence="2">
    <location>
        <position position="164"/>
    </location>
</feature>
<evidence type="ECO:0000313" key="2">
    <source>
        <dbReference type="EMBL" id="KAL0563338.1"/>
    </source>
</evidence>
<proteinExistence type="predicted"/>
<organism evidence="2 3">
    <name type="scientific">Marasmius crinis-equi</name>
    <dbReference type="NCBI Taxonomy" id="585013"/>
    <lineage>
        <taxon>Eukaryota</taxon>
        <taxon>Fungi</taxon>
        <taxon>Dikarya</taxon>
        <taxon>Basidiomycota</taxon>
        <taxon>Agaricomycotina</taxon>
        <taxon>Agaricomycetes</taxon>
        <taxon>Agaricomycetidae</taxon>
        <taxon>Agaricales</taxon>
        <taxon>Marasmiineae</taxon>
        <taxon>Marasmiaceae</taxon>
        <taxon>Marasmius</taxon>
    </lineage>
</organism>
<sequence>MDLTFSKDSVLSTTISLPSGDPVYELSTPSEKKYPTTIKRNDVEIGSVELRRACSINGKAYSPKSGVFSSDTTFTFSDGKKYTWKRDSWRGKVYLKDPHNETIATFNSSDPPVDPKATLSISNPELADEVIATFVYIEQRKRYSRFNKATDILAGGISAGPPGG</sequence>